<evidence type="ECO:0000256" key="4">
    <source>
        <dbReference type="ARBA" id="ARBA00022723"/>
    </source>
</evidence>
<dbReference type="GO" id="GO:0045815">
    <property type="term" value="P:transcription initiation-coupled chromatin remodeling"/>
    <property type="evidence" value="ECO:0007669"/>
    <property type="project" value="EnsemblFungi"/>
</dbReference>
<sequence>MGKRKKSTRKPQGPRKRDPLPTVFSCLFCNHEKSVVCRIDKKLKLGFLNCKVCGQNFQTPTNSLSVPVDIYSEWIDACESGELPEKNQDTGDVESDLDDENEPEGEEDDIALE</sequence>
<comment type="similarity">
    <text evidence="3 10">Belongs to the ELOF1 family.</text>
</comment>
<dbReference type="Gene3D" id="2.20.25.190">
    <property type="match status" value="1"/>
</dbReference>
<dbReference type="SUPFAM" id="SSF57783">
    <property type="entry name" value="Zinc beta-ribbon"/>
    <property type="match status" value="1"/>
</dbReference>
<dbReference type="GO" id="GO:0008270">
    <property type="term" value="F:zinc ion binding"/>
    <property type="evidence" value="ECO:0007669"/>
    <property type="project" value="UniProtKB-KW"/>
</dbReference>
<proteinExistence type="inferred from homology"/>
<evidence type="ECO:0000256" key="1">
    <source>
        <dbReference type="ARBA" id="ARBA00003357"/>
    </source>
</evidence>
<protein>
    <recommendedName>
        <fullName evidence="10">Transcription elongation factor 1 homolog</fullName>
    </recommendedName>
</protein>
<evidence type="ECO:0000256" key="11">
    <source>
        <dbReference type="SAM" id="MobiDB-lite"/>
    </source>
</evidence>
<dbReference type="FunFam" id="2.20.25.190:FF:000001">
    <property type="entry name" value="Transcription elongation factor 1 homolog"/>
    <property type="match status" value="1"/>
</dbReference>
<keyword evidence="5 10" id="KW-0863">Zinc-finger</keyword>
<keyword evidence="6 10" id="KW-0862">Zinc</keyword>
<dbReference type="GO" id="GO:0000993">
    <property type="term" value="F:RNA polymerase II complex binding"/>
    <property type="evidence" value="ECO:0007669"/>
    <property type="project" value="EnsemblFungi"/>
</dbReference>
<dbReference type="PANTHER" id="PTHR20934">
    <property type="entry name" value="TRANSCRIPTION ELONGATION FACTOR 1 HOMOLOG"/>
    <property type="match status" value="1"/>
</dbReference>
<dbReference type="Pfam" id="PF05129">
    <property type="entry name" value="Zn_ribbon_Elf1"/>
    <property type="match status" value="1"/>
</dbReference>
<dbReference type="InterPro" id="IPR007808">
    <property type="entry name" value="Elf1"/>
</dbReference>
<evidence type="ECO:0000256" key="7">
    <source>
        <dbReference type="ARBA" id="ARBA00023015"/>
    </source>
</evidence>
<dbReference type="GO" id="GO:0008023">
    <property type="term" value="C:transcription elongation factor complex"/>
    <property type="evidence" value="ECO:0007669"/>
    <property type="project" value="EnsemblFungi"/>
</dbReference>
<keyword evidence="8 10" id="KW-0804">Transcription</keyword>
<evidence type="ECO:0000256" key="5">
    <source>
        <dbReference type="ARBA" id="ARBA00022771"/>
    </source>
</evidence>
<dbReference type="EMBL" id="KV454289">
    <property type="protein sequence ID" value="ODQ76480.1"/>
    <property type="molecule type" value="Genomic_DNA"/>
</dbReference>
<evidence type="ECO:0000256" key="2">
    <source>
        <dbReference type="ARBA" id="ARBA00004123"/>
    </source>
</evidence>
<reference evidence="12 13" key="1">
    <citation type="journal article" date="2016" name="Proc. Natl. Acad. Sci. U.S.A.">
        <title>Comparative genomics of biotechnologically important yeasts.</title>
        <authorList>
            <person name="Riley R."/>
            <person name="Haridas S."/>
            <person name="Wolfe K.H."/>
            <person name="Lopes M.R."/>
            <person name="Hittinger C.T."/>
            <person name="Goeker M."/>
            <person name="Salamov A.A."/>
            <person name="Wisecaver J.H."/>
            <person name="Long T.M."/>
            <person name="Calvey C.H."/>
            <person name="Aerts A.L."/>
            <person name="Barry K.W."/>
            <person name="Choi C."/>
            <person name="Clum A."/>
            <person name="Coughlan A.Y."/>
            <person name="Deshpande S."/>
            <person name="Douglass A.P."/>
            <person name="Hanson S.J."/>
            <person name="Klenk H.-P."/>
            <person name="LaButti K.M."/>
            <person name="Lapidus A."/>
            <person name="Lindquist E.A."/>
            <person name="Lipzen A.M."/>
            <person name="Meier-Kolthoff J.P."/>
            <person name="Ohm R.A."/>
            <person name="Otillar R.P."/>
            <person name="Pangilinan J.L."/>
            <person name="Peng Y."/>
            <person name="Rokas A."/>
            <person name="Rosa C.A."/>
            <person name="Scheuner C."/>
            <person name="Sibirny A.A."/>
            <person name="Slot J.C."/>
            <person name="Stielow J.B."/>
            <person name="Sun H."/>
            <person name="Kurtzman C.P."/>
            <person name="Blackwell M."/>
            <person name="Grigoriev I.V."/>
            <person name="Jeffries T.W."/>
        </authorList>
    </citation>
    <scope>NUCLEOTIDE SEQUENCE [LARGE SCALE GENOMIC DNA]</scope>
    <source>
        <strain evidence="12 13">NRRL Y-11557</strain>
    </source>
</reference>
<keyword evidence="13" id="KW-1185">Reference proteome</keyword>
<evidence type="ECO:0000256" key="6">
    <source>
        <dbReference type="ARBA" id="ARBA00022833"/>
    </source>
</evidence>
<dbReference type="GO" id="GO:0006368">
    <property type="term" value="P:transcription elongation by RNA polymerase II"/>
    <property type="evidence" value="ECO:0007669"/>
    <property type="project" value="EnsemblFungi"/>
</dbReference>
<evidence type="ECO:0000256" key="9">
    <source>
        <dbReference type="ARBA" id="ARBA00023242"/>
    </source>
</evidence>
<keyword evidence="4 10" id="KW-0479">Metal-binding</keyword>
<dbReference type="PANTHER" id="PTHR20934:SF0">
    <property type="entry name" value="TRANSCRIPTION ELONGATION FACTOR 1 HOMOLOG"/>
    <property type="match status" value="1"/>
</dbReference>
<accession>A0A1E3QFR6</accession>
<keyword evidence="9 10" id="KW-0539">Nucleus</keyword>
<evidence type="ECO:0000256" key="10">
    <source>
        <dbReference type="RuleBase" id="RU364033"/>
    </source>
</evidence>
<dbReference type="InterPro" id="IPR038567">
    <property type="entry name" value="T_Elf1_sf"/>
</dbReference>
<gene>
    <name evidence="12" type="ORF">LIPSTDRAFT_134535</name>
</gene>
<feature type="compositionally biased region" description="Acidic residues" evidence="11">
    <location>
        <begin position="91"/>
        <end position="113"/>
    </location>
</feature>
<feature type="region of interest" description="Disordered" evidence="11">
    <location>
        <begin position="81"/>
        <end position="113"/>
    </location>
</feature>
<feature type="region of interest" description="Disordered" evidence="11">
    <location>
        <begin position="1"/>
        <end position="20"/>
    </location>
</feature>
<comment type="subcellular location">
    <subcellularLocation>
        <location evidence="2 10">Nucleus</location>
    </subcellularLocation>
</comment>
<evidence type="ECO:0000313" key="13">
    <source>
        <dbReference type="Proteomes" id="UP000094385"/>
    </source>
</evidence>
<dbReference type="STRING" id="675824.A0A1E3QFR6"/>
<keyword evidence="7 10" id="KW-0805">Transcription regulation</keyword>
<name>A0A1E3QFR6_LIPST</name>
<feature type="compositionally biased region" description="Basic residues" evidence="11">
    <location>
        <begin position="1"/>
        <end position="14"/>
    </location>
</feature>
<evidence type="ECO:0000256" key="8">
    <source>
        <dbReference type="ARBA" id="ARBA00023163"/>
    </source>
</evidence>
<dbReference type="OrthoDB" id="445983at2759"/>
<evidence type="ECO:0000256" key="3">
    <source>
        <dbReference type="ARBA" id="ARBA00009730"/>
    </source>
</evidence>
<comment type="function">
    <text evidence="1 10">Transcription elongation factor implicated in the maintenance of proper chromatin structure in actively transcribed regions.</text>
</comment>
<dbReference type="AlphaFoldDB" id="A0A1E3QFR6"/>
<evidence type="ECO:0000313" key="12">
    <source>
        <dbReference type="EMBL" id="ODQ76480.1"/>
    </source>
</evidence>
<organism evidence="12 13">
    <name type="scientific">Lipomyces starkeyi NRRL Y-11557</name>
    <dbReference type="NCBI Taxonomy" id="675824"/>
    <lineage>
        <taxon>Eukaryota</taxon>
        <taxon>Fungi</taxon>
        <taxon>Dikarya</taxon>
        <taxon>Ascomycota</taxon>
        <taxon>Saccharomycotina</taxon>
        <taxon>Lipomycetes</taxon>
        <taxon>Lipomycetales</taxon>
        <taxon>Lipomycetaceae</taxon>
        <taxon>Lipomyces</taxon>
    </lineage>
</organism>
<dbReference type="Proteomes" id="UP000094385">
    <property type="component" value="Unassembled WGS sequence"/>
</dbReference>